<feature type="region of interest" description="Disordered" evidence="1">
    <location>
        <begin position="1"/>
        <end position="52"/>
    </location>
</feature>
<reference evidence="2" key="1">
    <citation type="submission" date="2019-08" db="EMBL/GenBank/DDBJ databases">
        <authorList>
            <person name="Kucharzyk K."/>
            <person name="Murdoch R.W."/>
            <person name="Higgins S."/>
            <person name="Loffler F."/>
        </authorList>
    </citation>
    <scope>NUCLEOTIDE SEQUENCE</scope>
</reference>
<dbReference type="EMBL" id="VSSQ01036574">
    <property type="protein sequence ID" value="MPM89079.1"/>
    <property type="molecule type" value="Genomic_DNA"/>
</dbReference>
<accession>A0A645DIF6</accession>
<name>A0A645DIF6_9ZZZZ</name>
<dbReference type="AlphaFoldDB" id="A0A645DIF6"/>
<gene>
    <name evidence="2" type="ORF">SDC9_136187</name>
</gene>
<evidence type="ECO:0000313" key="2">
    <source>
        <dbReference type="EMBL" id="MPM89079.1"/>
    </source>
</evidence>
<organism evidence="2">
    <name type="scientific">bioreactor metagenome</name>
    <dbReference type="NCBI Taxonomy" id="1076179"/>
    <lineage>
        <taxon>unclassified sequences</taxon>
        <taxon>metagenomes</taxon>
        <taxon>ecological metagenomes</taxon>
    </lineage>
</organism>
<comment type="caution">
    <text evidence="2">The sequence shown here is derived from an EMBL/GenBank/DDBJ whole genome shotgun (WGS) entry which is preliminary data.</text>
</comment>
<proteinExistence type="predicted"/>
<sequence length="52" mass="5493">MDGVGHAKDARSGEGRTALSHFVAVDEEPDGIGREPSTGRKLRAGRPGYRTA</sequence>
<feature type="compositionally biased region" description="Basic and acidic residues" evidence="1">
    <location>
        <begin position="1"/>
        <end position="14"/>
    </location>
</feature>
<evidence type="ECO:0000256" key="1">
    <source>
        <dbReference type="SAM" id="MobiDB-lite"/>
    </source>
</evidence>
<protein>
    <submittedName>
        <fullName evidence="2">Uncharacterized protein</fullName>
    </submittedName>
</protein>